<feature type="region of interest" description="Disordered" evidence="1">
    <location>
        <begin position="1"/>
        <end position="59"/>
    </location>
</feature>
<keyword evidence="3" id="KW-1185">Reference proteome</keyword>
<dbReference type="AlphaFoldDB" id="A0A2H3K5N1"/>
<feature type="region of interest" description="Disordered" evidence="1">
    <location>
        <begin position="131"/>
        <end position="234"/>
    </location>
</feature>
<evidence type="ECO:0000313" key="3">
    <source>
        <dbReference type="Proteomes" id="UP000218811"/>
    </source>
</evidence>
<gene>
    <name evidence="2" type="ORF">WOLCODRAFT_138959</name>
</gene>
<dbReference type="InterPro" id="IPR011992">
    <property type="entry name" value="EF-hand-dom_pair"/>
</dbReference>
<dbReference type="OrthoDB" id="2530165at2759"/>
<reference evidence="2 3" key="1">
    <citation type="journal article" date="2012" name="Science">
        <title>The Paleozoic origin of enzymatic lignin decomposition reconstructed from 31 fungal genomes.</title>
        <authorList>
            <person name="Floudas D."/>
            <person name="Binder M."/>
            <person name="Riley R."/>
            <person name="Barry K."/>
            <person name="Blanchette R.A."/>
            <person name="Henrissat B."/>
            <person name="Martinez A.T."/>
            <person name="Otillar R."/>
            <person name="Spatafora J.W."/>
            <person name="Yadav J.S."/>
            <person name="Aerts A."/>
            <person name="Benoit I."/>
            <person name="Boyd A."/>
            <person name="Carlson A."/>
            <person name="Copeland A."/>
            <person name="Coutinho P.M."/>
            <person name="de Vries R.P."/>
            <person name="Ferreira P."/>
            <person name="Findley K."/>
            <person name="Foster B."/>
            <person name="Gaskell J."/>
            <person name="Glotzer D."/>
            <person name="Gorecki P."/>
            <person name="Heitman J."/>
            <person name="Hesse C."/>
            <person name="Hori C."/>
            <person name="Igarashi K."/>
            <person name="Jurgens J.A."/>
            <person name="Kallen N."/>
            <person name="Kersten P."/>
            <person name="Kohler A."/>
            <person name="Kuees U."/>
            <person name="Kumar T.K.A."/>
            <person name="Kuo A."/>
            <person name="LaButti K."/>
            <person name="Larrondo L.F."/>
            <person name="Lindquist E."/>
            <person name="Ling A."/>
            <person name="Lombard V."/>
            <person name="Lucas S."/>
            <person name="Lundell T."/>
            <person name="Martin R."/>
            <person name="McLaughlin D.J."/>
            <person name="Morgenstern I."/>
            <person name="Morin E."/>
            <person name="Murat C."/>
            <person name="Nagy L.G."/>
            <person name="Nolan M."/>
            <person name="Ohm R.A."/>
            <person name="Patyshakuliyeva A."/>
            <person name="Rokas A."/>
            <person name="Ruiz-Duenas F.J."/>
            <person name="Sabat G."/>
            <person name="Salamov A."/>
            <person name="Samejima M."/>
            <person name="Schmutz J."/>
            <person name="Slot J.C."/>
            <person name="St John F."/>
            <person name="Stenlid J."/>
            <person name="Sun H."/>
            <person name="Sun S."/>
            <person name="Syed K."/>
            <person name="Tsang A."/>
            <person name="Wiebenga A."/>
            <person name="Young D."/>
            <person name="Pisabarro A."/>
            <person name="Eastwood D.C."/>
            <person name="Martin F."/>
            <person name="Cullen D."/>
            <person name="Grigoriev I.V."/>
            <person name="Hibbett D.S."/>
        </authorList>
    </citation>
    <scope>NUCLEOTIDE SEQUENCE [LARGE SCALE GENOMIC DNA]</scope>
    <source>
        <strain evidence="2 3">MD-104</strain>
    </source>
</reference>
<dbReference type="Proteomes" id="UP000218811">
    <property type="component" value="Unassembled WGS sequence"/>
</dbReference>
<dbReference type="OMA" id="CAILLEH"/>
<evidence type="ECO:0000313" key="2">
    <source>
        <dbReference type="EMBL" id="PCH44364.1"/>
    </source>
</evidence>
<sequence>MPSQPGGFLLDEPQSRGSHLSDPQPVGFIIDEPQAGGFLMNDDAQSTSSDYAERDGNTRAYTEHSQIPLFLIPTALQLLDLQPDDEDVLEVFRNAASGWENNNHRTDSEHALEQFVSRKDWRAVCAALLDSGRETEDVPSEEESEDEYNLNDEDNSNPEDVYVHSESEGAESASSFGGSDDEYRDSGYTPKAKAKARGKDKNAAQLAQKRTSRRASRRSPLSDSDEPHEPRRLTVRQKQECRRMFSLFFPTVGDADLDAQRIMIKDITRVAKLLQEKITAEEIMEMLEVFSTSPDKSMSLSDFERMMITAKLA</sequence>
<evidence type="ECO:0000256" key="1">
    <source>
        <dbReference type="SAM" id="MobiDB-lite"/>
    </source>
</evidence>
<dbReference type="EMBL" id="KB468157">
    <property type="protein sequence ID" value="PCH44364.1"/>
    <property type="molecule type" value="Genomic_DNA"/>
</dbReference>
<accession>A0A2H3K5N1</accession>
<feature type="compositionally biased region" description="Acidic residues" evidence="1">
    <location>
        <begin position="137"/>
        <end position="157"/>
    </location>
</feature>
<dbReference type="SUPFAM" id="SSF47473">
    <property type="entry name" value="EF-hand"/>
    <property type="match status" value="1"/>
</dbReference>
<evidence type="ECO:0008006" key="4">
    <source>
        <dbReference type="Google" id="ProtNLM"/>
    </source>
</evidence>
<protein>
    <recommendedName>
        <fullName evidence="4">EF-hand domain-containing protein</fullName>
    </recommendedName>
</protein>
<feature type="compositionally biased region" description="Basic and acidic residues" evidence="1">
    <location>
        <begin position="225"/>
        <end position="234"/>
    </location>
</feature>
<dbReference type="Gene3D" id="1.10.238.10">
    <property type="entry name" value="EF-hand"/>
    <property type="match status" value="1"/>
</dbReference>
<organism evidence="2 3">
    <name type="scientific">Wolfiporia cocos (strain MD-104)</name>
    <name type="common">Brown rot fungus</name>
    <dbReference type="NCBI Taxonomy" id="742152"/>
    <lineage>
        <taxon>Eukaryota</taxon>
        <taxon>Fungi</taxon>
        <taxon>Dikarya</taxon>
        <taxon>Basidiomycota</taxon>
        <taxon>Agaricomycotina</taxon>
        <taxon>Agaricomycetes</taxon>
        <taxon>Polyporales</taxon>
        <taxon>Phaeolaceae</taxon>
        <taxon>Wolfiporia</taxon>
    </lineage>
</organism>
<name>A0A2H3K5N1_WOLCO</name>
<proteinExistence type="predicted"/>